<evidence type="ECO:0000256" key="3">
    <source>
        <dbReference type="ARBA" id="ARBA00022722"/>
    </source>
</evidence>
<evidence type="ECO:0000256" key="6">
    <source>
        <dbReference type="HAMAP-Rule" id="MF_01899"/>
    </source>
</evidence>
<comment type="catalytic activity">
    <reaction evidence="6">
        <text>Exonucleolytic cleavage that removes extra residues from the 3'-terminus of tRNA to produce 5'-mononucleotides.</text>
        <dbReference type="EC" id="3.1.13.5"/>
    </reaction>
</comment>
<organism evidence="8 9">
    <name type="scientific">Corallincola holothuriorum</name>
    <dbReference type="NCBI Taxonomy" id="2282215"/>
    <lineage>
        <taxon>Bacteria</taxon>
        <taxon>Pseudomonadati</taxon>
        <taxon>Pseudomonadota</taxon>
        <taxon>Gammaproteobacteria</taxon>
        <taxon>Alteromonadales</taxon>
        <taxon>Psychromonadaceae</taxon>
        <taxon>Corallincola</taxon>
    </lineage>
</organism>
<comment type="function">
    <text evidence="6">Exonuclease involved in the 3' processing of various precursor tRNAs. Initiates hydrolysis at the 3'-terminus of an RNA molecule and releases 5'-mononucleotides.</text>
</comment>
<dbReference type="Proteomes" id="UP000252558">
    <property type="component" value="Unassembled WGS sequence"/>
</dbReference>
<evidence type="ECO:0000256" key="5">
    <source>
        <dbReference type="ARBA" id="ARBA00022839"/>
    </source>
</evidence>
<dbReference type="EC" id="3.1.13.5" evidence="6"/>
<gene>
    <name evidence="6 8" type="primary">rnd</name>
    <name evidence="8" type="ORF">DU002_08105</name>
</gene>
<evidence type="ECO:0000259" key="7">
    <source>
        <dbReference type="PROSITE" id="PS50967"/>
    </source>
</evidence>
<dbReference type="SMART" id="SM00474">
    <property type="entry name" value="35EXOc"/>
    <property type="match status" value="1"/>
</dbReference>
<dbReference type="PANTHER" id="PTHR47649:SF1">
    <property type="entry name" value="RIBONUCLEASE D"/>
    <property type="match status" value="1"/>
</dbReference>
<dbReference type="Pfam" id="PF00570">
    <property type="entry name" value="HRDC"/>
    <property type="match status" value="1"/>
</dbReference>
<dbReference type="InterPro" id="IPR010997">
    <property type="entry name" value="HRDC-like_sf"/>
</dbReference>
<dbReference type="InterPro" id="IPR002121">
    <property type="entry name" value="HRDC_dom"/>
</dbReference>
<dbReference type="PANTHER" id="PTHR47649">
    <property type="entry name" value="RIBONUCLEASE D"/>
    <property type="match status" value="1"/>
</dbReference>
<dbReference type="SMART" id="SM00341">
    <property type="entry name" value="HRDC"/>
    <property type="match status" value="1"/>
</dbReference>
<keyword evidence="2 6" id="KW-0819">tRNA processing</keyword>
<dbReference type="InterPro" id="IPR012337">
    <property type="entry name" value="RNaseH-like_sf"/>
</dbReference>
<name>A0A368NJV1_9GAMM</name>
<evidence type="ECO:0000313" key="9">
    <source>
        <dbReference type="Proteomes" id="UP000252558"/>
    </source>
</evidence>
<dbReference type="GO" id="GO:0008408">
    <property type="term" value="F:3'-5' exonuclease activity"/>
    <property type="evidence" value="ECO:0007669"/>
    <property type="project" value="InterPro"/>
</dbReference>
<sequence length="387" mass="43818">MNNNFAATEYVETDARLIELCRNWQRCDMLAIDTEFVRERTLYPRLGLIQVCDGVGVYLIDPLLIRDLSPFAALLADQSIVKVLHACGEDLEVFRCHLDVVPAPLFDTQIAATFTGLAINPGYGKLVELLLGKVLAKEHARTNWLQRPLTDAQQEYAALDVDYLYKIYPLLVDKLSEQGWQEACTEECARFVSERLKVTPAALQYRDIKNSWLLNSEELAILQELANWRNSEAARRDLPLGFVCKDEMLILLAQRQPQSMHDLRQLSGLPPALVKRYAAKLLELVEHGKSWPQTSRPAKLKRLVDYAGYKPALKQLKDVALAAAEKSQLPVELVASKRLLNDFLSYIWKWDAEERAARGEPAITIGWRQPLFAAVCQALIDKVSTSE</sequence>
<evidence type="ECO:0000256" key="1">
    <source>
        <dbReference type="ARBA" id="ARBA00022490"/>
    </source>
</evidence>
<protein>
    <recommendedName>
        <fullName evidence="6">Ribonuclease D</fullName>
        <shortName evidence="6">RNase D</shortName>
        <ecNumber evidence="6">3.1.13.5</ecNumber>
    </recommendedName>
</protein>
<dbReference type="InterPro" id="IPR051086">
    <property type="entry name" value="RNase_D-like"/>
</dbReference>
<keyword evidence="1 6" id="KW-0963">Cytoplasm</keyword>
<keyword evidence="3 6" id="KW-0540">Nuclease</keyword>
<dbReference type="GO" id="GO:0005737">
    <property type="term" value="C:cytoplasm"/>
    <property type="evidence" value="ECO:0007669"/>
    <property type="project" value="UniProtKB-SubCell"/>
</dbReference>
<comment type="subcellular location">
    <subcellularLocation>
        <location evidence="6">Cytoplasm</location>
    </subcellularLocation>
</comment>
<dbReference type="EMBL" id="QPID01000004">
    <property type="protein sequence ID" value="RCU50380.1"/>
    <property type="molecule type" value="Genomic_DNA"/>
</dbReference>
<dbReference type="GO" id="GO:0003676">
    <property type="term" value="F:nucleic acid binding"/>
    <property type="evidence" value="ECO:0007669"/>
    <property type="project" value="InterPro"/>
</dbReference>
<dbReference type="Pfam" id="PF01612">
    <property type="entry name" value="DNA_pol_A_exo1"/>
    <property type="match status" value="1"/>
</dbReference>
<dbReference type="Gene3D" id="3.30.420.10">
    <property type="entry name" value="Ribonuclease H-like superfamily/Ribonuclease H"/>
    <property type="match status" value="1"/>
</dbReference>
<evidence type="ECO:0000256" key="4">
    <source>
        <dbReference type="ARBA" id="ARBA00022801"/>
    </source>
</evidence>
<keyword evidence="9" id="KW-1185">Reference proteome</keyword>
<proteinExistence type="inferred from homology"/>
<dbReference type="GO" id="GO:0000166">
    <property type="term" value="F:nucleotide binding"/>
    <property type="evidence" value="ECO:0007669"/>
    <property type="project" value="InterPro"/>
</dbReference>
<reference evidence="8 9" key="1">
    <citation type="submission" date="2018-07" db="EMBL/GenBank/DDBJ databases">
        <title>Corallincola holothuriorum sp. nov., a new facultative anaerobe isolated from sea cucumber Apostichopus japonicus.</title>
        <authorList>
            <person name="Xia H."/>
        </authorList>
    </citation>
    <scope>NUCLEOTIDE SEQUENCE [LARGE SCALE GENOMIC DNA]</scope>
    <source>
        <strain evidence="8 9">C4</strain>
    </source>
</reference>
<dbReference type="GO" id="GO:0042780">
    <property type="term" value="P:tRNA 3'-end processing"/>
    <property type="evidence" value="ECO:0007669"/>
    <property type="project" value="UniProtKB-UniRule"/>
</dbReference>
<dbReference type="OrthoDB" id="9800549at2"/>
<feature type="domain" description="HRDC" evidence="7">
    <location>
        <begin position="215"/>
        <end position="295"/>
    </location>
</feature>
<keyword evidence="4 6" id="KW-0378">Hydrolase</keyword>
<dbReference type="AlphaFoldDB" id="A0A368NJV1"/>
<evidence type="ECO:0000313" key="8">
    <source>
        <dbReference type="EMBL" id="RCU50380.1"/>
    </source>
</evidence>
<dbReference type="InterPro" id="IPR006292">
    <property type="entry name" value="RNase_D"/>
</dbReference>
<dbReference type="GO" id="GO:0033890">
    <property type="term" value="F:ribonuclease D activity"/>
    <property type="evidence" value="ECO:0007669"/>
    <property type="project" value="UniProtKB-UniRule"/>
</dbReference>
<keyword evidence="5 6" id="KW-0269">Exonuclease</keyword>
<dbReference type="PROSITE" id="PS50967">
    <property type="entry name" value="HRDC"/>
    <property type="match status" value="1"/>
</dbReference>
<dbReference type="HAMAP" id="MF_01899">
    <property type="entry name" value="RNase_D"/>
    <property type="match status" value="1"/>
</dbReference>
<dbReference type="SUPFAM" id="SSF53098">
    <property type="entry name" value="Ribonuclease H-like"/>
    <property type="match status" value="1"/>
</dbReference>
<comment type="similarity">
    <text evidence="6">Belongs to the RNase D family.</text>
</comment>
<dbReference type="InterPro" id="IPR044876">
    <property type="entry name" value="HRDC_dom_sf"/>
</dbReference>
<dbReference type="RefSeq" id="WP_114337870.1">
    <property type="nucleotide sequence ID" value="NZ_QPID01000004.1"/>
</dbReference>
<dbReference type="CDD" id="cd06142">
    <property type="entry name" value="RNaseD_exo"/>
    <property type="match status" value="1"/>
</dbReference>
<dbReference type="InterPro" id="IPR048579">
    <property type="entry name" value="RNAseD_HRDC_C"/>
</dbReference>
<dbReference type="NCBIfam" id="TIGR01388">
    <property type="entry name" value="rnd"/>
    <property type="match status" value="1"/>
</dbReference>
<comment type="cofactor">
    <cofactor evidence="6">
        <name>a divalent metal cation</name>
        <dbReference type="ChEBI" id="CHEBI:60240"/>
    </cofactor>
</comment>
<dbReference type="SUPFAM" id="SSF47819">
    <property type="entry name" value="HRDC-like"/>
    <property type="match status" value="2"/>
</dbReference>
<dbReference type="Pfam" id="PF21293">
    <property type="entry name" value="RNAseD_HRDC_C"/>
    <property type="match status" value="1"/>
</dbReference>
<dbReference type="InterPro" id="IPR036397">
    <property type="entry name" value="RNaseH_sf"/>
</dbReference>
<accession>A0A368NJV1</accession>
<evidence type="ECO:0000256" key="2">
    <source>
        <dbReference type="ARBA" id="ARBA00022694"/>
    </source>
</evidence>
<dbReference type="Gene3D" id="1.10.150.80">
    <property type="entry name" value="HRDC domain"/>
    <property type="match status" value="2"/>
</dbReference>
<dbReference type="InterPro" id="IPR002562">
    <property type="entry name" value="3'-5'_exonuclease_dom"/>
</dbReference>
<comment type="caution">
    <text evidence="8">The sequence shown here is derived from an EMBL/GenBank/DDBJ whole genome shotgun (WGS) entry which is preliminary data.</text>
</comment>